<evidence type="ECO:0000313" key="3">
    <source>
        <dbReference type="EMBL" id="KAK7393087.1"/>
    </source>
</evidence>
<name>A0AAN9SGR6_PSOTE</name>
<proteinExistence type="predicted"/>
<feature type="domain" description="GH18" evidence="2">
    <location>
        <begin position="27"/>
        <end position="309"/>
    </location>
</feature>
<organism evidence="3 4">
    <name type="scientific">Psophocarpus tetragonolobus</name>
    <name type="common">Winged bean</name>
    <name type="synonym">Dolichos tetragonolobus</name>
    <dbReference type="NCBI Taxonomy" id="3891"/>
    <lineage>
        <taxon>Eukaryota</taxon>
        <taxon>Viridiplantae</taxon>
        <taxon>Streptophyta</taxon>
        <taxon>Embryophyta</taxon>
        <taxon>Tracheophyta</taxon>
        <taxon>Spermatophyta</taxon>
        <taxon>Magnoliopsida</taxon>
        <taxon>eudicotyledons</taxon>
        <taxon>Gunneridae</taxon>
        <taxon>Pentapetalae</taxon>
        <taxon>rosids</taxon>
        <taxon>fabids</taxon>
        <taxon>Fabales</taxon>
        <taxon>Fabaceae</taxon>
        <taxon>Papilionoideae</taxon>
        <taxon>50 kb inversion clade</taxon>
        <taxon>NPAAA clade</taxon>
        <taxon>indigoferoid/millettioid clade</taxon>
        <taxon>Phaseoleae</taxon>
        <taxon>Psophocarpus</taxon>
    </lineage>
</organism>
<reference evidence="3 4" key="1">
    <citation type="submission" date="2024-01" db="EMBL/GenBank/DDBJ databases">
        <title>The genomes of 5 underutilized Papilionoideae crops provide insights into root nodulation and disease resistanc.</title>
        <authorList>
            <person name="Jiang F."/>
        </authorList>
    </citation>
    <scope>NUCLEOTIDE SEQUENCE [LARGE SCALE GENOMIC DNA]</scope>
    <source>
        <strain evidence="3">DUOXIRENSHENG_FW03</strain>
        <tissue evidence="3">Leaves</tissue>
    </source>
</reference>
<feature type="signal peptide" evidence="1">
    <location>
        <begin position="1"/>
        <end position="24"/>
    </location>
</feature>
<dbReference type="SUPFAM" id="SSF51445">
    <property type="entry name" value="(Trans)glycosidases"/>
    <property type="match status" value="1"/>
</dbReference>
<keyword evidence="1" id="KW-0732">Signal</keyword>
<evidence type="ECO:0000259" key="2">
    <source>
        <dbReference type="PROSITE" id="PS51910"/>
    </source>
</evidence>
<dbReference type="Gene3D" id="3.20.20.80">
    <property type="entry name" value="Glycosidases"/>
    <property type="match status" value="1"/>
</dbReference>
<dbReference type="AlphaFoldDB" id="A0AAN9SGR6"/>
<dbReference type="EMBL" id="JAYMYS010000005">
    <property type="protein sequence ID" value="KAK7393087.1"/>
    <property type="molecule type" value="Genomic_DNA"/>
</dbReference>
<dbReference type="InterPro" id="IPR017853">
    <property type="entry name" value="GH"/>
</dbReference>
<evidence type="ECO:0000256" key="1">
    <source>
        <dbReference type="SAM" id="SignalP"/>
    </source>
</evidence>
<dbReference type="InterPro" id="IPR045321">
    <property type="entry name" value="Cts1-like"/>
</dbReference>
<dbReference type="CDD" id="cd02877">
    <property type="entry name" value="GH18_hevamine_XipI_class_III"/>
    <property type="match status" value="1"/>
</dbReference>
<dbReference type="GO" id="GO:0005576">
    <property type="term" value="C:extracellular region"/>
    <property type="evidence" value="ECO:0007669"/>
    <property type="project" value="TreeGrafter"/>
</dbReference>
<dbReference type="PANTHER" id="PTHR45708">
    <property type="entry name" value="ENDOCHITINASE"/>
    <property type="match status" value="1"/>
</dbReference>
<dbReference type="Pfam" id="PF00704">
    <property type="entry name" value="Glyco_hydro_18"/>
    <property type="match status" value="1"/>
</dbReference>
<sequence length="325" mass="35852">MTSTRMSSAITLTLTFTFLTLSLAKKGKIAVYWGQEGGDSGSEDTLSSTCEFGNYDIVLVSFLDTFGCGRTPSLNLHTHCGIHTCTPCTTLHTQIQHCQKNGVKVFLALGGPRGSYSLCSTGDAKVVSNYLYGNFLSGESGPLGSVVLDGIHLHIENGGSYLHWEDLLHELYKIKERGFTFYLSSAPLCFLPDRYLDRAIKTGYFDYIFIRFYNCPTCQYSSSSNASFLLDSWNAWSFYVSPNTSLLMGLPGAPDAALNGGYIPTQNFINDVLPYIQQTPSYGGVALWDRSRDVQTRFSNLIKPLVLDSTETMWSVISNSSCICM</sequence>
<feature type="chain" id="PRO_5042999732" description="GH18 domain-containing protein" evidence="1">
    <location>
        <begin position="25"/>
        <end position="325"/>
    </location>
</feature>
<dbReference type="InterPro" id="IPR050542">
    <property type="entry name" value="Glycosyl_Hydrlase18_Chitinase"/>
</dbReference>
<dbReference type="PROSITE" id="PS51910">
    <property type="entry name" value="GH18_2"/>
    <property type="match status" value="1"/>
</dbReference>
<comment type="caution">
    <text evidence="3">The sequence shown here is derived from an EMBL/GenBank/DDBJ whole genome shotgun (WGS) entry which is preliminary data.</text>
</comment>
<dbReference type="InterPro" id="IPR001223">
    <property type="entry name" value="Glyco_hydro18_cat"/>
</dbReference>
<dbReference type="GO" id="GO:0004568">
    <property type="term" value="F:chitinase activity"/>
    <property type="evidence" value="ECO:0007669"/>
    <property type="project" value="TreeGrafter"/>
</dbReference>
<accession>A0AAN9SGR6</accession>
<keyword evidence="4" id="KW-1185">Reference proteome</keyword>
<evidence type="ECO:0000313" key="4">
    <source>
        <dbReference type="Proteomes" id="UP001386955"/>
    </source>
</evidence>
<dbReference type="PANTHER" id="PTHR45708:SF31">
    <property type="entry name" value="III ACIDIC ENDOCHITINASE, PUTATIVE-RELATED"/>
    <property type="match status" value="1"/>
</dbReference>
<dbReference type="GO" id="GO:0005975">
    <property type="term" value="P:carbohydrate metabolic process"/>
    <property type="evidence" value="ECO:0007669"/>
    <property type="project" value="InterPro"/>
</dbReference>
<dbReference type="Proteomes" id="UP001386955">
    <property type="component" value="Unassembled WGS sequence"/>
</dbReference>
<protein>
    <recommendedName>
        <fullName evidence="2">GH18 domain-containing protein</fullName>
    </recommendedName>
</protein>
<gene>
    <name evidence="3" type="ORF">VNO78_21539</name>
</gene>